<accession>A0A317N1G0</accession>
<dbReference type="InterPro" id="IPR023561">
    <property type="entry name" value="Carbonic_anhydrase_a-class"/>
</dbReference>
<dbReference type="PROSITE" id="PS00162">
    <property type="entry name" value="ALPHA_CA_1"/>
    <property type="match status" value="1"/>
</dbReference>
<evidence type="ECO:0000256" key="5">
    <source>
        <dbReference type="ARBA" id="ARBA00014628"/>
    </source>
</evidence>
<keyword evidence="7 10" id="KW-0862">Zinc</keyword>
<protein>
    <recommendedName>
        <fullName evidence="5 10">Carbonic anhydrase</fullName>
        <ecNumber evidence="4 10">4.2.1.1</ecNumber>
    </recommendedName>
</protein>
<keyword evidence="10" id="KW-0732">Signal</keyword>
<feature type="signal peptide" evidence="10">
    <location>
        <begin position="1"/>
        <end position="29"/>
    </location>
</feature>
<feature type="domain" description="Alpha-carbonic anhydrase" evidence="11">
    <location>
        <begin position="35"/>
        <end position="259"/>
    </location>
</feature>
<dbReference type="GO" id="GO:0004089">
    <property type="term" value="F:carbonate dehydratase activity"/>
    <property type="evidence" value="ECO:0007669"/>
    <property type="project" value="UniProtKB-UniRule"/>
</dbReference>
<comment type="cofactor">
    <cofactor evidence="1 10">
        <name>Zn(2+)</name>
        <dbReference type="ChEBI" id="CHEBI:29105"/>
    </cofactor>
</comment>
<dbReference type="InterPro" id="IPR018338">
    <property type="entry name" value="Carbonic_anhydrase_a-class_CS"/>
</dbReference>
<comment type="caution">
    <text evidence="12">The sequence shown here is derived from an EMBL/GenBank/DDBJ whole genome shotgun (WGS) entry which is preliminary data.</text>
</comment>
<sequence>MDPMKLKLSPRNLLLAALLGASAWLPTHAGDGHAVHWGYSGEEGPEHWGDLSAEYTSCKLGQQQSPIDVRATDDKELTPLTLKYQAAAIHAVNNGHTVQYTIDNGSELQLGERGLKLLQVHFHAPSEHHINGVPFPAEAHFVHRDANGKLAVIGVMFVEGAANATLESWWRYMPDNSGQHLDPADASPVDPHALLPADLAYYTYAGSLTTPPCSEGVTWIVLKQPVEVSKAQIERFRAAMHEHDNNRPLQPLHARVVQD</sequence>
<keyword evidence="13" id="KW-1185">Reference proteome</keyword>
<comment type="similarity">
    <text evidence="3 10">Belongs to the alpha-carbonic anhydrase family.</text>
</comment>
<gene>
    <name evidence="12" type="ORF">C7443_101456</name>
</gene>
<evidence type="ECO:0000256" key="9">
    <source>
        <dbReference type="ARBA" id="ARBA00048348"/>
    </source>
</evidence>
<dbReference type="EMBL" id="QGTJ01000001">
    <property type="protein sequence ID" value="PWV65970.1"/>
    <property type="molecule type" value="Genomic_DNA"/>
</dbReference>
<keyword evidence="6 10" id="KW-0479">Metal-binding</keyword>
<evidence type="ECO:0000256" key="8">
    <source>
        <dbReference type="ARBA" id="ARBA00023239"/>
    </source>
</evidence>
<comment type="catalytic activity">
    <reaction evidence="9 10">
        <text>hydrogencarbonate + H(+) = CO2 + H2O</text>
        <dbReference type="Rhea" id="RHEA:10748"/>
        <dbReference type="ChEBI" id="CHEBI:15377"/>
        <dbReference type="ChEBI" id="CHEBI:15378"/>
        <dbReference type="ChEBI" id="CHEBI:16526"/>
        <dbReference type="ChEBI" id="CHEBI:17544"/>
        <dbReference type="EC" id="4.2.1.1"/>
    </reaction>
</comment>
<dbReference type="InterPro" id="IPR041891">
    <property type="entry name" value="Alpha_CA_prokaryot-like"/>
</dbReference>
<dbReference type="CDD" id="cd03124">
    <property type="entry name" value="alpha_CA_prokaryotic_like"/>
    <property type="match status" value="1"/>
</dbReference>
<dbReference type="Proteomes" id="UP000246569">
    <property type="component" value="Unassembled WGS sequence"/>
</dbReference>
<dbReference type="Gene3D" id="3.10.200.10">
    <property type="entry name" value="Alpha carbonic anhydrase"/>
    <property type="match status" value="1"/>
</dbReference>
<dbReference type="SMART" id="SM01057">
    <property type="entry name" value="Carb_anhydrase"/>
    <property type="match status" value="1"/>
</dbReference>
<dbReference type="InterPro" id="IPR001148">
    <property type="entry name" value="CA_dom"/>
</dbReference>
<evidence type="ECO:0000256" key="6">
    <source>
        <dbReference type="ARBA" id="ARBA00022723"/>
    </source>
</evidence>
<dbReference type="GO" id="GO:0008270">
    <property type="term" value="F:zinc ion binding"/>
    <property type="evidence" value="ECO:0007669"/>
    <property type="project" value="UniProtKB-UniRule"/>
</dbReference>
<dbReference type="PANTHER" id="PTHR18952">
    <property type="entry name" value="CARBONIC ANHYDRASE"/>
    <property type="match status" value="1"/>
</dbReference>
<evidence type="ECO:0000256" key="3">
    <source>
        <dbReference type="ARBA" id="ARBA00010718"/>
    </source>
</evidence>
<evidence type="ECO:0000313" key="13">
    <source>
        <dbReference type="Proteomes" id="UP000246569"/>
    </source>
</evidence>
<dbReference type="AlphaFoldDB" id="A0A317N1G0"/>
<dbReference type="Pfam" id="PF00194">
    <property type="entry name" value="Carb_anhydrase"/>
    <property type="match status" value="1"/>
</dbReference>
<evidence type="ECO:0000256" key="1">
    <source>
        <dbReference type="ARBA" id="ARBA00001947"/>
    </source>
</evidence>
<dbReference type="PANTHER" id="PTHR18952:SF265">
    <property type="entry name" value="CARBONIC ANHYDRASE"/>
    <property type="match status" value="1"/>
</dbReference>
<reference evidence="12 13" key="1">
    <citation type="submission" date="2018-05" db="EMBL/GenBank/DDBJ databases">
        <title>Genomic Encyclopedia of Type Strains, Phase IV (KMG-IV): sequencing the most valuable type-strain genomes for metagenomic binning, comparative biology and taxonomic classification.</title>
        <authorList>
            <person name="Goeker M."/>
        </authorList>
    </citation>
    <scope>NUCLEOTIDE SEQUENCE [LARGE SCALE GENOMIC DNA]</scope>
    <source>
        <strain evidence="12 13">DSM 23606</strain>
    </source>
</reference>
<evidence type="ECO:0000256" key="10">
    <source>
        <dbReference type="RuleBase" id="RU367011"/>
    </source>
</evidence>
<name>A0A317N1G0_9GAMM</name>
<evidence type="ECO:0000313" key="12">
    <source>
        <dbReference type="EMBL" id="PWV65970.1"/>
    </source>
</evidence>
<organism evidence="12 13">
    <name type="scientific">Plasticicumulans acidivorans</name>
    <dbReference type="NCBI Taxonomy" id="886464"/>
    <lineage>
        <taxon>Bacteria</taxon>
        <taxon>Pseudomonadati</taxon>
        <taxon>Pseudomonadota</taxon>
        <taxon>Gammaproteobacteria</taxon>
        <taxon>Candidatus Competibacteraceae</taxon>
        <taxon>Plasticicumulans</taxon>
    </lineage>
</organism>
<dbReference type="SUPFAM" id="SSF51069">
    <property type="entry name" value="Carbonic anhydrase"/>
    <property type="match status" value="1"/>
</dbReference>
<feature type="chain" id="PRO_5025099304" description="Carbonic anhydrase" evidence="10">
    <location>
        <begin position="30"/>
        <end position="259"/>
    </location>
</feature>
<evidence type="ECO:0000256" key="4">
    <source>
        <dbReference type="ARBA" id="ARBA00012925"/>
    </source>
</evidence>
<evidence type="ECO:0000256" key="7">
    <source>
        <dbReference type="ARBA" id="ARBA00022833"/>
    </source>
</evidence>
<dbReference type="EC" id="4.2.1.1" evidence="4 10"/>
<dbReference type="InterPro" id="IPR036398">
    <property type="entry name" value="CA_dom_sf"/>
</dbReference>
<keyword evidence="8 10" id="KW-0456">Lyase</keyword>
<evidence type="ECO:0000256" key="2">
    <source>
        <dbReference type="ARBA" id="ARBA00002904"/>
    </source>
</evidence>
<comment type="function">
    <text evidence="2 10">Reversible hydration of carbon dioxide.</text>
</comment>
<proteinExistence type="inferred from homology"/>
<dbReference type="PROSITE" id="PS51144">
    <property type="entry name" value="ALPHA_CA_2"/>
    <property type="match status" value="1"/>
</dbReference>
<evidence type="ECO:0000259" key="11">
    <source>
        <dbReference type="PROSITE" id="PS51144"/>
    </source>
</evidence>